<gene>
    <name evidence="1" type="ORF">CIMG_07939</name>
</gene>
<dbReference type="InterPro" id="IPR029044">
    <property type="entry name" value="Nucleotide-diphossugar_trans"/>
</dbReference>
<dbReference type="OMA" id="MYKVYHN"/>
<dbReference type="RefSeq" id="XP_001240776.2">
    <property type="nucleotide sequence ID" value="XM_001240775.2"/>
</dbReference>
<name>J3K4G3_COCIM</name>
<dbReference type="GO" id="GO:0016757">
    <property type="term" value="F:glycosyltransferase activity"/>
    <property type="evidence" value="ECO:0007669"/>
    <property type="project" value="InterPro"/>
</dbReference>
<protein>
    <submittedName>
        <fullName evidence="1">Capsule polysaccharide biosynthesis protein</fullName>
    </submittedName>
</protein>
<evidence type="ECO:0000313" key="2">
    <source>
        <dbReference type="Proteomes" id="UP000001261"/>
    </source>
</evidence>
<sequence>MGLCSHLSNPIPQKSGHQSLRWINKLKIPVPTVGTSPAEIENSTRAEIKSSWSPMNFAMPWAHQMANFYPSDRGKDLQTFKPVSSSERNVWAFWNRGLANCPQWCQRNVIIWVRRLGPAWTVRVLDLVEGSPTHALKYLPSSFLADAVINQKMTGTHVGPHSGDLVRLPLVYLYGGVWMDVGTFLFKSLDTLCWNLLEDPNPPFEMAGYGFPMGPESSIFYNGFIAGQKGSLCIKYWHNIFLEVWKAVTNCDSMRNHPLLQHLPKYQTPQGPTTGWDGPEFFENKALILDGVRDVYWAQILTNWDGRKQFELLSTFREGASPDDEQYQEADAFVKSVLEMCSILKASHGLFVHGREYLATIWGQPENCDADRKPGTFAAYLRWASEHFEQSREVPLTTMTIVKDALLVGGITDGIGETHPDRALDL</sequence>
<dbReference type="GeneID" id="4559621"/>
<dbReference type="EMBL" id="GG704913">
    <property type="protein sequence ID" value="EAS29193.3"/>
    <property type="molecule type" value="Genomic_DNA"/>
</dbReference>
<dbReference type="Proteomes" id="UP000001261">
    <property type="component" value="Unassembled WGS sequence"/>
</dbReference>
<dbReference type="AlphaFoldDB" id="J3K4G3"/>
<dbReference type="InParanoid" id="J3K4G3"/>
<evidence type="ECO:0000313" key="1">
    <source>
        <dbReference type="EMBL" id="EAS29193.3"/>
    </source>
</evidence>
<reference evidence="2" key="2">
    <citation type="journal article" date="2010" name="Genome Res.">
        <title>Population genomic sequencing of Coccidioides fungi reveals recent hybridization and transposon control.</title>
        <authorList>
            <person name="Neafsey D.E."/>
            <person name="Barker B.M."/>
            <person name="Sharpton T.J."/>
            <person name="Stajich J.E."/>
            <person name="Park D.J."/>
            <person name="Whiston E."/>
            <person name="Hung C.-Y."/>
            <person name="McMahan C."/>
            <person name="White J."/>
            <person name="Sykes S."/>
            <person name="Heiman D."/>
            <person name="Young S."/>
            <person name="Zeng Q."/>
            <person name="Abouelleil A."/>
            <person name="Aftuck L."/>
            <person name="Bessette D."/>
            <person name="Brown A."/>
            <person name="FitzGerald M."/>
            <person name="Lui A."/>
            <person name="Macdonald J.P."/>
            <person name="Priest M."/>
            <person name="Orbach M.J."/>
            <person name="Galgiani J.N."/>
            <person name="Kirkland T.N."/>
            <person name="Cole G.T."/>
            <person name="Birren B.W."/>
            <person name="Henn M.R."/>
            <person name="Taylor J.W."/>
            <person name="Rounsley S.D."/>
        </authorList>
    </citation>
    <scope>GENOME REANNOTATION</scope>
    <source>
        <strain evidence="2">RS</strain>
    </source>
</reference>
<dbReference type="Pfam" id="PF05704">
    <property type="entry name" value="Caps_synth"/>
    <property type="match status" value="1"/>
</dbReference>
<proteinExistence type="predicted"/>
<dbReference type="VEuPathDB" id="FungiDB:CIMG_07939"/>
<organism evidence="1 2">
    <name type="scientific">Coccidioides immitis (strain RS)</name>
    <name type="common">Valley fever fungus</name>
    <dbReference type="NCBI Taxonomy" id="246410"/>
    <lineage>
        <taxon>Eukaryota</taxon>
        <taxon>Fungi</taxon>
        <taxon>Dikarya</taxon>
        <taxon>Ascomycota</taxon>
        <taxon>Pezizomycotina</taxon>
        <taxon>Eurotiomycetes</taxon>
        <taxon>Eurotiomycetidae</taxon>
        <taxon>Onygenales</taxon>
        <taxon>Onygenaceae</taxon>
        <taxon>Coccidioides</taxon>
    </lineage>
</organism>
<dbReference type="InterPro" id="IPR008441">
    <property type="entry name" value="AfumC-like_glycosyl_Trfase"/>
</dbReference>
<reference evidence="2" key="1">
    <citation type="journal article" date="2009" name="Genome Res.">
        <title>Comparative genomic analyses of the human fungal pathogens Coccidioides and their relatives.</title>
        <authorList>
            <person name="Sharpton T.J."/>
            <person name="Stajich J.E."/>
            <person name="Rounsley S.D."/>
            <person name="Gardner M.J."/>
            <person name="Wortman J.R."/>
            <person name="Jordar V.S."/>
            <person name="Maiti R."/>
            <person name="Kodira C.D."/>
            <person name="Neafsey D.E."/>
            <person name="Zeng Q."/>
            <person name="Hung C.-Y."/>
            <person name="McMahan C."/>
            <person name="Muszewska A."/>
            <person name="Grynberg M."/>
            <person name="Mandel M.A."/>
            <person name="Kellner E.M."/>
            <person name="Barker B.M."/>
            <person name="Galgiani J.N."/>
            <person name="Orbach M.J."/>
            <person name="Kirkland T.N."/>
            <person name="Cole G.T."/>
            <person name="Henn M.R."/>
            <person name="Birren B.W."/>
            <person name="Taylor J.W."/>
        </authorList>
    </citation>
    <scope>NUCLEOTIDE SEQUENCE [LARGE SCALE GENOMIC DNA]</scope>
    <source>
        <strain evidence="2">RS</strain>
    </source>
</reference>
<dbReference type="OrthoDB" id="409543at2759"/>
<dbReference type="SUPFAM" id="SSF53448">
    <property type="entry name" value="Nucleotide-diphospho-sugar transferases"/>
    <property type="match status" value="1"/>
</dbReference>
<accession>J3K4G3</accession>
<dbReference type="Gene3D" id="3.90.550.20">
    <property type="match status" value="1"/>
</dbReference>
<dbReference type="KEGG" id="cim:CIMG_07939"/>
<keyword evidence="2" id="KW-1185">Reference proteome</keyword>